<dbReference type="RefSeq" id="WP_174409058.1">
    <property type="nucleotide sequence ID" value="NZ_BLVP01000005.1"/>
</dbReference>
<gene>
    <name evidence="1" type="ORF">DSM19430T_10680</name>
</gene>
<comment type="caution">
    <text evidence="1">The sequence shown here is derived from an EMBL/GenBank/DDBJ whole genome shotgun (WGS) entry which is preliminary data.</text>
</comment>
<dbReference type="AlphaFoldDB" id="A0A7J0BTR7"/>
<dbReference type="Proteomes" id="UP000503820">
    <property type="component" value="Unassembled WGS sequence"/>
</dbReference>
<evidence type="ECO:0000313" key="1">
    <source>
        <dbReference type="EMBL" id="GFM36384.1"/>
    </source>
</evidence>
<proteinExistence type="predicted"/>
<protein>
    <submittedName>
        <fullName evidence="1">Uncharacterized protein</fullName>
    </submittedName>
</protein>
<reference evidence="1 2" key="1">
    <citation type="submission" date="2020-05" db="EMBL/GenBank/DDBJ databases">
        <title>Draft genome sequence of Desulfovibrio psychrotolerans JS1T.</title>
        <authorList>
            <person name="Ueno A."/>
            <person name="Tamazawa S."/>
            <person name="Tamamura S."/>
            <person name="Murakami T."/>
            <person name="Kiyama T."/>
            <person name="Inomata H."/>
            <person name="Amano Y."/>
            <person name="Miyakawa K."/>
            <person name="Tamaki H."/>
            <person name="Naganuma T."/>
            <person name="Kaneko K."/>
        </authorList>
    </citation>
    <scope>NUCLEOTIDE SEQUENCE [LARGE SCALE GENOMIC DNA]</scope>
    <source>
        <strain evidence="1 2">JS1</strain>
    </source>
</reference>
<sequence>MQDEKIWPDTTDDDLWTAARADIDAKYPGRFSEEYIRDAFERTCAKFDDYVPLSRFLKKLRVVCLWERPLVPDEILFPDE</sequence>
<evidence type="ECO:0000313" key="2">
    <source>
        <dbReference type="Proteomes" id="UP000503820"/>
    </source>
</evidence>
<dbReference type="EMBL" id="BLVP01000005">
    <property type="protein sequence ID" value="GFM36384.1"/>
    <property type="molecule type" value="Genomic_DNA"/>
</dbReference>
<organism evidence="1 2">
    <name type="scientific">Desulfovibrio psychrotolerans</name>
    <dbReference type="NCBI Taxonomy" id="415242"/>
    <lineage>
        <taxon>Bacteria</taxon>
        <taxon>Pseudomonadati</taxon>
        <taxon>Thermodesulfobacteriota</taxon>
        <taxon>Desulfovibrionia</taxon>
        <taxon>Desulfovibrionales</taxon>
        <taxon>Desulfovibrionaceae</taxon>
        <taxon>Desulfovibrio</taxon>
    </lineage>
</organism>
<name>A0A7J0BTR7_9BACT</name>
<keyword evidence="2" id="KW-1185">Reference proteome</keyword>
<accession>A0A7J0BTR7</accession>